<feature type="compositionally biased region" description="Basic and acidic residues" evidence="1">
    <location>
        <begin position="184"/>
        <end position="215"/>
    </location>
</feature>
<dbReference type="PANTHER" id="PTHR37792:SF1">
    <property type="entry name" value="RIBONUCLEASE MRP PROTEIN SUBUNIT RMP1"/>
    <property type="match status" value="1"/>
</dbReference>
<feature type="region of interest" description="Disordered" evidence="1">
    <location>
        <begin position="239"/>
        <end position="258"/>
    </location>
</feature>
<reference evidence="3" key="2">
    <citation type="submission" date="2023-05" db="EMBL/GenBank/DDBJ databases">
        <authorList>
            <consortium name="Lawrence Berkeley National Laboratory"/>
            <person name="Steindorff A."/>
            <person name="Hensen N."/>
            <person name="Bonometti L."/>
            <person name="Westerberg I."/>
            <person name="Brannstrom I.O."/>
            <person name="Guillou S."/>
            <person name="Cros-Aarteil S."/>
            <person name="Calhoun S."/>
            <person name="Haridas S."/>
            <person name="Kuo A."/>
            <person name="Mondo S."/>
            <person name="Pangilinan J."/>
            <person name="Riley R."/>
            <person name="Labutti K."/>
            <person name="Andreopoulos B."/>
            <person name="Lipzen A."/>
            <person name="Chen C."/>
            <person name="Yanf M."/>
            <person name="Daum C."/>
            <person name="Ng V."/>
            <person name="Clum A."/>
            <person name="Ohm R."/>
            <person name="Martin F."/>
            <person name="Silar P."/>
            <person name="Natvig D."/>
            <person name="Lalanne C."/>
            <person name="Gautier V."/>
            <person name="Ament-Velasquez S.L."/>
            <person name="Kruys A."/>
            <person name="Hutchinson M.I."/>
            <person name="Powell A.J."/>
            <person name="Barry K."/>
            <person name="Miller A.N."/>
            <person name="Grigoriev I.V."/>
            <person name="Debuchy R."/>
            <person name="Gladieux P."/>
            <person name="Thoren M.H."/>
            <person name="Johannesson H."/>
        </authorList>
    </citation>
    <scope>NUCLEOTIDE SEQUENCE</scope>
    <source>
        <strain evidence="3">PSN243</strain>
    </source>
</reference>
<dbReference type="GO" id="GO:0042134">
    <property type="term" value="F:rRNA primary transcript binding"/>
    <property type="evidence" value="ECO:0007669"/>
    <property type="project" value="InterPro"/>
</dbReference>
<dbReference type="PANTHER" id="PTHR37792">
    <property type="entry name" value="RIBONUCLEASE MRP PROTEIN SUBUNIT RMP1"/>
    <property type="match status" value="1"/>
</dbReference>
<feature type="compositionally biased region" description="Basic and acidic residues" evidence="1">
    <location>
        <begin position="249"/>
        <end position="258"/>
    </location>
</feature>
<name>A0AAV9HA53_9PEZI</name>
<evidence type="ECO:0000256" key="1">
    <source>
        <dbReference type="SAM" id="MobiDB-lite"/>
    </source>
</evidence>
<dbReference type="Proteomes" id="UP001321760">
    <property type="component" value="Unassembled WGS sequence"/>
</dbReference>
<proteinExistence type="predicted"/>
<sequence length="258" mass="28906">MPTPPTPDPDPLSSSLLLTQTLASLIPTLQILNRFHHRNRNQHRIAKWYSHLDMLRRHLRKFLVAVEGRIAEVERMSVKKKKKGDNGGEEVRVRAGWIGGVLVRGAYLPFTQLTADNQFAHMGLMLLGVLAQVDKAVSVFAPVAESEKETAGEEAEAGVTEEISIPDVGIPVSREDVAMSLPVERQEDASFAQRPREKPRETVEMSSAKDMDRPKIKTKKKASGGDEFDDIFWALEKPSKRPKKRKKGDKFDDIFSGL</sequence>
<dbReference type="InterPro" id="IPR047204">
    <property type="entry name" value="RMP1_RBD"/>
</dbReference>
<dbReference type="Pfam" id="PF20945">
    <property type="entry name" value="RMP1"/>
    <property type="match status" value="1"/>
</dbReference>
<keyword evidence="4" id="KW-1185">Reference proteome</keyword>
<dbReference type="InterPro" id="IPR047205">
    <property type="entry name" value="RMP1"/>
</dbReference>
<comment type="caution">
    <text evidence="3">The sequence shown here is derived from an EMBL/GenBank/DDBJ whole genome shotgun (WGS) entry which is preliminary data.</text>
</comment>
<dbReference type="GO" id="GO:0000294">
    <property type="term" value="P:nuclear-transcribed mRNA catabolic process, RNase MRP-dependent"/>
    <property type="evidence" value="ECO:0007669"/>
    <property type="project" value="TreeGrafter"/>
</dbReference>
<dbReference type="CDD" id="cd22573">
    <property type="entry name" value="RMP1_RBD"/>
    <property type="match status" value="1"/>
</dbReference>
<dbReference type="EMBL" id="MU865913">
    <property type="protein sequence ID" value="KAK4455961.1"/>
    <property type="molecule type" value="Genomic_DNA"/>
</dbReference>
<evidence type="ECO:0000313" key="4">
    <source>
        <dbReference type="Proteomes" id="UP001321760"/>
    </source>
</evidence>
<dbReference type="GO" id="GO:0000466">
    <property type="term" value="P:maturation of 5.8S rRNA from tricistronic rRNA transcript (SSU-rRNA, 5.8S rRNA, LSU-rRNA)"/>
    <property type="evidence" value="ECO:0007669"/>
    <property type="project" value="TreeGrafter"/>
</dbReference>
<feature type="region of interest" description="Disordered" evidence="1">
    <location>
        <begin position="181"/>
        <end position="224"/>
    </location>
</feature>
<gene>
    <name evidence="3" type="ORF">QBC34DRAFT_432258</name>
</gene>
<protein>
    <recommendedName>
        <fullName evidence="2">RNase MRP protein 1 RNA binding domain-containing protein</fullName>
    </recommendedName>
</protein>
<evidence type="ECO:0000313" key="3">
    <source>
        <dbReference type="EMBL" id="KAK4455961.1"/>
    </source>
</evidence>
<accession>A0AAV9HA53</accession>
<dbReference type="AlphaFoldDB" id="A0AAV9HA53"/>
<dbReference type="GO" id="GO:0000172">
    <property type="term" value="C:ribonuclease MRP complex"/>
    <property type="evidence" value="ECO:0007669"/>
    <property type="project" value="InterPro"/>
</dbReference>
<feature type="domain" description="RNase MRP protein 1 RNA binding" evidence="2">
    <location>
        <begin position="31"/>
        <end position="132"/>
    </location>
</feature>
<reference evidence="3" key="1">
    <citation type="journal article" date="2023" name="Mol. Phylogenet. Evol.">
        <title>Genome-scale phylogeny and comparative genomics of the fungal order Sordariales.</title>
        <authorList>
            <person name="Hensen N."/>
            <person name="Bonometti L."/>
            <person name="Westerberg I."/>
            <person name="Brannstrom I.O."/>
            <person name="Guillou S."/>
            <person name="Cros-Aarteil S."/>
            <person name="Calhoun S."/>
            <person name="Haridas S."/>
            <person name="Kuo A."/>
            <person name="Mondo S."/>
            <person name="Pangilinan J."/>
            <person name="Riley R."/>
            <person name="LaButti K."/>
            <person name="Andreopoulos B."/>
            <person name="Lipzen A."/>
            <person name="Chen C."/>
            <person name="Yan M."/>
            <person name="Daum C."/>
            <person name="Ng V."/>
            <person name="Clum A."/>
            <person name="Steindorff A."/>
            <person name="Ohm R.A."/>
            <person name="Martin F."/>
            <person name="Silar P."/>
            <person name="Natvig D.O."/>
            <person name="Lalanne C."/>
            <person name="Gautier V."/>
            <person name="Ament-Velasquez S.L."/>
            <person name="Kruys A."/>
            <person name="Hutchinson M.I."/>
            <person name="Powell A.J."/>
            <person name="Barry K."/>
            <person name="Miller A.N."/>
            <person name="Grigoriev I.V."/>
            <person name="Debuchy R."/>
            <person name="Gladieux P."/>
            <person name="Hiltunen Thoren M."/>
            <person name="Johannesson H."/>
        </authorList>
    </citation>
    <scope>NUCLEOTIDE SEQUENCE</scope>
    <source>
        <strain evidence="3">PSN243</strain>
    </source>
</reference>
<evidence type="ECO:0000259" key="2">
    <source>
        <dbReference type="Pfam" id="PF20945"/>
    </source>
</evidence>
<organism evidence="3 4">
    <name type="scientific">Podospora aff. communis PSN243</name>
    <dbReference type="NCBI Taxonomy" id="3040156"/>
    <lineage>
        <taxon>Eukaryota</taxon>
        <taxon>Fungi</taxon>
        <taxon>Dikarya</taxon>
        <taxon>Ascomycota</taxon>
        <taxon>Pezizomycotina</taxon>
        <taxon>Sordariomycetes</taxon>
        <taxon>Sordariomycetidae</taxon>
        <taxon>Sordariales</taxon>
        <taxon>Podosporaceae</taxon>
        <taxon>Podospora</taxon>
    </lineage>
</organism>